<dbReference type="Proteomes" id="UP000275846">
    <property type="component" value="Unassembled WGS sequence"/>
</dbReference>
<protein>
    <submittedName>
        <fullName evidence="3">Endo/exonuclease/phosphatase domain-containing protein</fullName>
    </submittedName>
</protein>
<reference evidence="1 2" key="2">
    <citation type="submission" date="2018-11" db="EMBL/GenBank/DDBJ databases">
        <authorList>
            <consortium name="Pathogen Informatics"/>
        </authorList>
    </citation>
    <scope>NUCLEOTIDE SEQUENCE [LARGE SCALE GENOMIC DNA]</scope>
    <source>
        <strain evidence="1 2">NST_G2</strain>
    </source>
</reference>
<reference evidence="3" key="1">
    <citation type="submission" date="2016-06" db="UniProtKB">
        <authorList>
            <consortium name="WormBaseParasite"/>
        </authorList>
    </citation>
    <scope>IDENTIFICATION</scope>
</reference>
<dbReference type="EMBL" id="UYSU01036512">
    <property type="protein sequence ID" value="VDL97801.1"/>
    <property type="molecule type" value="Genomic_DNA"/>
</dbReference>
<dbReference type="OrthoDB" id="10030815at2759"/>
<evidence type="ECO:0000313" key="1">
    <source>
        <dbReference type="EMBL" id="VDL97801.1"/>
    </source>
</evidence>
<keyword evidence="2" id="KW-1185">Reference proteome</keyword>
<sequence length="46" mass="5197">MTNSKTVKDIFYEDPHALLATVPKVDKLIVLGDFNTRVGTEYAAWQ</sequence>
<organism evidence="3">
    <name type="scientific">Schistocephalus solidus</name>
    <name type="common">Tapeworm</name>
    <dbReference type="NCBI Taxonomy" id="70667"/>
    <lineage>
        <taxon>Eukaryota</taxon>
        <taxon>Metazoa</taxon>
        <taxon>Spiralia</taxon>
        <taxon>Lophotrochozoa</taxon>
        <taxon>Platyhelminthes</taxon>
        <taxon>Cestoda</taxon>
        <taxon>Eucestoda</taxon>
        <taxon>Diphyllobothriidea</taxon>
        <taxon>Diphyllobothriidae</taxon>
        <taxon>Schistocephalus</taxon>
    </lineage>
</organism>
<evidence type="ECO:0000313" key="2">
    <source>
        <dbReference type="Proteomes" id="UP000275846"/>
    </source>
</evidence>
<name>A0A183T4M0_SCHSO</name>
<dbReference type="WBParaSite" id="SSLN_0001185601-mRNA-1">
    <property type="protein sequence ID" value="SSLN_0001185601-mRNA-1"/>
    <property type="gene ID" value="SSLN_0001185601"/>
</dbReference>
<gene>
    <name evidence="1" type="ORF">SSLN_LOCUS11416</name>
</gene>
<dbReference type="AlphaFoldDB" id="A0A183T4M0"/>
<proteinExistence type="predicted"/>
<accession>A0A183T4M0</accession>
<evidence type="ECO:0000313" key="3">
    <source>
        <dbReference type="WBParaSite" id="SSLN_0001185601-mRNA-1"/>
    </source>
</evidence>